<dbReference type="RefSeq" id="WP_345212021.1">
    <property type="nucleotide sequence ID" value="NZ_BAABFT010000008.1"/>
</dbReference>
<feature type="compositionally biased region" description="Basic and acidic residues" evidence="1">
    <location>
        <begin position="53"/>
        <end position="65"/>
    </location>
</feature>
<accession>A0ABP8GNT1</accession>
<name>A0ABP8GNT1_9SPHI</name>
<evidence type="ECO:0000313" key="3">
    <source>
        <dbReference type="Proteomes" id="UP001500582"/>
    </source>
</evidence>
<feature type="compositionally biased region" description="Pro residues" evidence="1">
    <location>
        <begin position="74"/>
        <end position="84"/>
    </location>
</feature>
<dbReference type="Proteomes" id="UP001500582">
    <property type="component" value="Unassembled WGS sequence"/>
</dbReference>
<reference evidence="3" key="1">
    <citation type="journal article" date="2019" name="Int. J. Syst. Evol. Microbiol.">
        <title>The Global Catalogue of Microorganisms (GCM) 10K type strain sequencing project: providing services to taxonomists for standard genome sequencing and annotation.</title>
        <authorList>
            <consortium name="The Broad Institute Genomics Platform"/>
            <consortium name="The Broad Institute Genome Sequencing Center for Infectious Disease"/>
            <person name="Wu L."/>
            <person name="Ma J."/>
        </authorList>
    </citation>
    <scope>NUCLEOTIDE SEQUENCE [LARGE SCALE GENOMIC DNA]</scope>
    <source>
        <strain evidence="3">JCM 17705</strain>
    </source>
</reference>
<feature type="region of interest" description="Disordered" evidence="1">
    <location>
        <begin position="53"/>
        <end position="90"/>
    </location>
</feature>
<evidence type="ECO:0000313" key="2">
    <source>
        <dbReference type="EMBL" id="GAA4327454.1"/>
    </source>
</evidence>
<organism evidence="2 3">
    <name type="scientific">Mucilaginibacter gynuensis</name>
    <dbReference type="NCBI Taxonomy" id="1302236"/>
    <lineage>
        <taxon>Bacteria</taxon>
        <taxon>Pseudomonadati</taxon>
        <taxon>Bacteroidota</taxon>
        <taxon>Sphingobacteriia</taxon>
        <taxon>Sphingobacteriales</taxon>
        <taxon>Sphingobacteriaceae</taxon>
        <taxon>Mucilaginibacter</taxon>
    </lineage>
</organism>
<keyword evidence="3" id="KW-1185">Reference proteome</keyword>
<proteinExistence type="predicted"/>
<protein>
    <submittedName>
        <fullName evidence="2">Uncharacterized protein</fullName>
    </submittedName>
</protein>
<gene>
    <name evidence="2" type="ORF">GCM10023149_30850</name>
</gene>
<dbReference type="EMBL" id="BAABFT010000008">
    <property type="protein sequence ID" value="GAA4327454.1"/>
    <property type="molecule type" value="Genomic_DNA"/>
</dbReference>
<sequence>MQTVAAWLQNGTYEQGVLLYEQHGSNSFLKQKFATGPNDYNVAKLREELLKIRGEDSGSGGEREQTAFLQKPETPNPATPPATPTPENAKRYLQITKQRNKLYLELNMLMEQKHYLPDGEELRLCAAGILTKHQKITELWALIDYYQEHQCFPDDEVEAKPKPPLKKEMQLLRQTISKAKKRLESPTCRDKVQTESLLAISRNKLAQLVAIAKNKPHE</sequence>
<comment type="caution">
    <text evidence="2">The sequence shown here is derived from an EMBL/GenBank/DDBJ whole genome shotgun (WGS) entry which is preliminary data.</text>
</comment>
<evidence type="ECO:0000256" key="1">
    <source>
        <dbReference type="SAM" id="MobiDB-lite"/>
    </source>
</evidence>